<keyword evidence="14" id="KW-1185">Reference proteome</keyword>
<feature type="domain" description="ELP1 TPR" evidence="10">
    <location>
        <begin position="891"/>
        <end position="1050"/>
    </location>
</feature>
<keyword evidence="3 6" id="KW-0963">Cytoplasm</keyword>
<dbReference type="InterPro" id="IPR056169">
    <property type="entry name" value="HB_ELP1"/>
</dbReference>
<feature type="compositionally biased region" description="Basic and acidic residues" evidence="7">
    <location>
        <begin position="185"/>
        <end position="194"/>
    </location>
</feature>
<dbReference type="GO" id="GO:0005829">
    <property type="term" value="C:cytosol"/>
    <property type="evidence" value="ECO:0007669"/>
    <property type="project" value="TreeGrafter"/>
</dbReference>
<dbReference type="Pfam" id="PF23797">
    <property type="entry name" value="Beta-prop_ELP1_2nd"/>
    <property type="match status" value="1"/>
</dbReference>
<dbReference type="InterPro" id="IPR006849">
    <property type="entry name" value="Elp1"/>
</dbReference>
<feature type="compositionally biased region" description="Low complexity" evidence="7">
    <location>
        <begin position="1133"/>
        <end position="1143"/>
    </location>
</feature>
<dbReference type="GO" id="GO:0002926">
    <property type="term" value="P:tRNA wobble base 5-methoxycarbonylmethyl-2-thiouridinylation"/>
    <property type="evidence" value="ECO:0007669"/>
    <property type="project" value="TreeGrafter"/>
</dbReference>
<dbReference type="Pfam" id="PF23936">
    <property type="entry name" value="HB_ELP1"/>
    <property type="match status" value="1"/>
</dbReference>
<evidence type="ECO:0000313" key="13">
    <source>
        <dbReference type="EnsemblMetazoa" id="ADIR003243-PA"/>
    </source>
</evidence>
<reference evidence="13" key="2">
    <citation type="submission" date="2020-05" db="UniProtKB">
        <authorList>
            <consortium name="EnsemblMetazoa"/>
        </authorList>
    </citation>
    <scope>IDENTIFICATION</scope>
    <source>
        <strain evidence="13">WRAIR2</strain>
    </source>
</reference>
<evidence type="ECO:0000256" key="7">
    <source>
        <dbReference type="SAM" id="MobiDB-lite"/>
    </source>
</evidence>
<keyword evidence="4" id="KW-0819">tRNA processing</keyword>
<dbReference type="GO" id="GO:0005634">
    <property type="term" value="C:nucleus"/>
    <property type="evidence" value="ECO:0007669"/>
    <property type="project" value="UniProtKB-SubCell"/>
</dbReference>
<dbReference type="PANTHER" id="PTHR12747:SF0">
    <property type="entry name" value="ELONGATOR COMPLEX PROTEIN 1"/>
    <property type="match status" value="1"/>
</dbReference>
<dbReference type="UniPathway" id="UPA00988"/>
<comment type="similarity">
    <text evidence="2 6">Belongs to the ELP1/IKA1 family.</text>
</comment>
<comment type="function">
    <text evidence="6">Component of the elongator complex which is required for multiple tRNA modifications, including mcm5U (5-methoxycarbonylmethyl uridine), mcm5s2U (5-methoxycarbonylmethyl-2-thiouridine), and ncm5U (5-carbamoylmethyl uridine). The elongator complex catalyzes formation of carboxymethyluridine in the wobble base at position 34 in tRNAs.</text>
</comment>
<feature type="region of interest" description="Disordered" evidence="7">
    <location>
        <begin position="1130"/>
        <end position="1156"/>
    </location>
</feature>
<evidence type="ECO:0000256" key="3">
    <source>
        <dbReference type="ARBA" id="ARBA00022490"/>
    </source>
</evidence>
<evidence type="ECO:0000259" key="8">
    <source>
        <dbReference type="Pfam" id="PF04762"/>
    </source>
</evidence>
<evidence type="ECO:0000256" key="1">
    <source>
        <dbReference type="ARBA" id="ARBA00005043"/>
    </source>
</evidence>
<evidence type="ECO:0000259" key="11">
    <source>
        <dbReference type="Pfam" id="PF23925"/>
    </source>
</evidence>
<evidence type="ECO:0000256" key="4">
    <source>
        <dbReference type="ARBA" id="ARBA00022694"/>
    </source>
</evidence>
<evidence type="ECO:0000256" key="6">
    <source>
        <dbReference type="PIRNR" id="PIRNR017233"/>
    </source>
</evidence>
<dbReference type="VEuPathDB" id="VectorBase:ADIR003243"/>
<feature type="domain" description="ELP1 N-terminal second beta-propeller" evidence="9">
    <location>
        <begin position="392"/>
        <end position="658"/>
    </location>
</feature>
<dbReference type="InterPro" id="IPR056167">
    <property type="entry name" value="A-sol_ELP1"/>
</dbReference>
<feature type="region of interest" description="Disordered" evidence="7">
    <location>
        <begin position="174"/>
        <end position="195"/>
    </location>
</feature>
<feature type="compositionally biased region" description="Basic residues" evidence="7">
    <location>
        <begin position="1144"/>
        <end position="1156"/>
    </location>
</feature>
<dbReference type="InterPro" id="IPR056165">
    <property type="entry name" value="Beta-prop_ELP1_2nd"/>
</dbReference>
<evidence type="ECO:0000256" key="5">
    <source>
        <dbReference type="ARBA" id="ARBA00029535"/>
    </source>
</evidence>
<dbReference type="EnsemblMetazoa" id="ADIR003243-RA">
    <property type="protein sequence ID" value="ADIR003243-PA"/>
    <property type="gene ID" value="ADIR003243"/>
</dbReference>
<feature type="domain" description="ELP1 three-helical bundle" evidence="12">
    <location>
        <begin position="1067"/>
        <end position="1231"/>
    </location>
</feature>
<evidence type="ECO:0000259" key="12">
    <source>
        <dbReference type="Pfam" id="PF23936"/>
    </source>
</evidence>
<evidence type="ECO:0000259" key="10">
    <source>
        <dbReference type="Pfam" id="PF23878"/>
    </source>
</evidence>
<protein>
    <recommendedName>
        <fullName evidence="5 6">Elongator complex protein 1</fullName>
    </recommendedName>
</protein>
<dbReference type="GO" id="GO:0033588">
    <property type="term" value="C:elongator holoenzyme complex"/>
    <property type="evidence" value="ECO:0007669"/>
    <property type="project" value="InterPro"/>
</dbReference>
<dbReference type="Pfam" id="PF23925">
    <property type="entry name" value="A-sol_ELP1"/>
    <property type="match status" value="1"/>
</dbReference>
<evidence type="ECO:0000259" key="9">
    <source>
        <dbReference type="Pfam" id="PF23797"/>
    </source>
</evidence>
<keyword evidence="6" id="KW-0539">Nucleus</keyword>
<dbReference type="STRING" id="7168.A0A182N6H1"/>
<organism evidence="13 14">
    <name type="scientific">Anopheles dirus</name>
    <dbReference type="NCBI Taxonomy" id="7168"/>
    <lineage>
        <taxon>Eukaryota</taxon>
        <taxon>Metazoa</taxon>
        <taxon>Ecdysozoa</taxon>
        <taxon>Arthropoda</taxon>
        <taxon>Hexapoda</taxon>
        <taxon>Insecta</taxon>
        <taxon>Pterygota</taxon>
        <taxon>Neoptera</taxon>
        <taxon>Endopterygota</taxon>
        <taxon>Diptera</taxon>
        <taxon>Nematocera</taxon>
        <taxon>Culicoidea</taxon>
        <taxon>Culicidae</taxon>
        <taxon>Anophelinae</taxon>
        <taxon>Anopheles</taxon>
    </lineage>
</organism>
<dbReference type="Pfam" id="PF04762">
    <property type="entry name" value="Beta-prop_ELP1_1st"/>
    <property type="match status" value="1"/>
</dbReference>
<dbReference type="Pfam" id="PF23878">
    <property type="entry name" value="TPR_ELP1"/>
    <property type="match status" value="1"/>
</dbReference>
<evidence type="ECO:0000256" key="2">
    <source>
        <dbReference type="ARBA" id="ARBA00006086"/>
    </source>
</evidence>
<reference evidence="14" key="1">
    <citation type="submission" date="2013-03" db="EMBL/GenBank/DDBJ databases">
        <title>The Genome Sequence of Anopheles dirus WRAIR2.</title>
        <authorList>
            <consortium name="The Broad Institute Genomics Platform"/>
            <person name="Neafsey D.E."/>
            <person name="Walton C."/>
            <person name="Walker B."/>
            <person name="Young S.K."/>
            <person name="Zeng Q."/>
            <person name="Gargeya S."/>
            <person name="Fitzgerald M."/>
            <person name="Haas B."/>
            <person name="Abouelleil A."/>
            <person name="Allen A.W."/>
            <person name="Alvarado L."/>
            <person name="Arachchi H.M."/>
            <person name="Berlin A.M."/>
            <person name="Chapman S.B."/>
            <person name="Gainer-Dewar J."/>
            <person name="Goldberg J."/>
            <person name="Griggs A."/>
            <person name="Gujja S."/>
            <person name="Hansen M."/>
            <person name="Howarth C."/>
            <person name="Imamovic A."/>
            <person name="Ireland A."/>
            <person name="Larimer J."/>
            <person name="McCowan C."/>
            <person name="Murphy C."/>
            <person name="Pearson M."/>
            <person name="Poon T.W."/>
            <person name="Priest M."/>
            <person name="Roberts A."/>
            <person name="Saif S."/>
            <person name="Shea T."/>
            <person name="Sisk P."/>
            <person name="Sykes S."/>
            <person name="Wortman J."/>
            <person name="Nusbaum C."/>
            <person name="Birren B."/>
        </authorList>
    </citation>
    <scope>NUCLEOTIDE SEQUENCE [LARGE SCALE GENOMIC DNA]</scope>
    <source>
        <strain evidence="14">WRAIR2</strain>
    </source>
</reference>
<comment type="subcellular location">
    <subcellularLocation>
        <location evidence="6">Cytoplasm</location>
    </subcellularLocation>
    <subcellularLocation>
        <location evidence="6">Nucleus</location>
    </subcellularLocation>
</comment>
<dbReference type="GO" id="GO:0000049">
    <property type="term" value="F:tRNA binding"/>
    <property type="evidence" value="ECO:0007669"/>
    <property type="project" value="TreeGrafter"/>
</dbReference>
<comment type="pathway">
    <text evidence="1">tRNA modification; 5-methoxycarbonylmethyl-2-thiouridine-tRNA biosynthesis.</text>
</comment>
<feature type="domain" description="ELP1 first N-terminal beta-propeller" evidence="8">
    <location>
        <begin position="1"/>
        <end position="350"/>
    </location>
</feature>
<name>A0A182N6H1_9DIPT</name>
<accession>A0A182N6H1</accession>
<dbReference type="SUPFAM" id="SSF82171">
    <property type="entry name" value="DPP6 N-terminal domain-like"/>
    <property type="match status" value="1"/>
</dbReference>
<dbReference type="InterPro" id="IPR056164">
    <property type="entry name" value="Beta-prop_ELP1_1st"/>
</dbReference>
<dbReference type="PIRSF" id="PIRSF017233">
    <property type="entry name" value="IKAP"/>
    <property type="match status" value="1"/>
</dbReference>
<sequence length="1306" mass="146538">MRNLYRVSHLIRQLPGPETPIRTGNGLAVDQNTDNKFYYIATSGVCSKQLSDETLEPSVETLLPRDAGDEDIIAIEHLALSDELCCASSGGYVWSYKLSSGLIEEVIHCQRGIKAMQWSPDQELVVFVDGELNVVTMIGCEYEPINEVQLKDDTFGDRQFMSVGWGKKETQFHGSEGKAAATAKKPAESTRPQEEELDSSVTVCWRADGEYFAVGYLAPFGQRAFKVFNKEGALQATSEKCDGLKGPLAWRPSGQWVAIPQELNGGKRCIALFEKNGLRHREIPLPESSHTVESLHWSPDSDVLAISWTDPENSNTAGCVDLYVIGNYHWYLKQRLTFGTSVAGLQWDPRHTAGKTLHVLTTDETRYERIRFEFRVDRSVGHTEDDHAMVAVVDGKRLLLTGFRQAVIPPPMCGYTLEQDHSINAVGFIRKPGQNVSSNAFFTFDSVGELTLYDAVFSEVGSEAQPKRSVLSGVTVLRKITLNPPGKCEENARDLHFLWLDTNHLVVDHNGSCAVYDLQQGTEWFRIGLPMGRTDEIGCIEAFGIDKVLVELRSGRVLEVNGVASGSCNSRELCILPTFCEQLFVDRNETVFAWSQTRRHLYRNGTLLASDVTSALLTESYLLCTSIAELKFIPLDGSSPARDPIVGERRVERGSKLVTVVPRASRTIFQLPRGNLEAINPRVLSLCLIAKHLDALEYYEAFDIMRKERINLNLLVDHDPARFLQHLASHFLTQITNVNWLNLFITDLSDQDACRMYESNYLGRDAAGAGSLPDGYSVREKVRFCCARLLGAMDPDPTVLTLPKITCHVKQSELEKALALIWTLKQRQSSPDAAEEALRYLLYLVEVNALYDEALGMYDFGLVLFVATKSQKDPKEYLPFLNELKRMEENYRKFRIDCHLKRYERALVHIAKYESDEERFQEALELVSTHQLYTAALRCYRSGSNQDYYRRVCALYGDYLRKCSKHADASLMYERAGDVQQAISSARHALDWRRVVRLAAGGTMPVEAVLRSLVPALLEAGEYDAAATVAHEHLNDTRSALDCLLKDHRYERALLLANAPELKETVRTSLGTYLGTLDETIAAEQEQFLRQKNRLATIREERSRKASTAAGDDDGEMDCGDCDLYSDSSTIASSRHTGSSGRSGKSHRSSKNRRKHERKLLNLKEGNPFEDIALIDALHALVVRACGVERQRHVRAICQVALELRYDDEAYQLQRQYAGLFQLIRYSLDAIWVPEMIVPGVTPGSGAAAGEGALGDALPLEQAPAPILTPTDLVRAQDSQRYALIKPHQRYKPEIQSISWQWDILK</sequence>
<dbReference type="InterPro" id="IPR015943">
    <property type="entry name" value="WD40/YVTN_repeat-like_dom_sf"/>
</dbReference>
<evidence type="ECO:0000313" key="14">
    <source>
        <dbReference type="Proteomes" id="UP000075884"/>
    </source>
</evidence>
<proteinExistence type="inferred from homology"/>
<dbReference type="PANTHER" id="PTHR12747">
    <property type="entry name" value="ELONGATOR COMPLEX PROTEIN 1"/>
    <property type="match status" value="1"/>
</dbReference>
<dbReference type="Proteomes" id="UP000075884">
    <property type="component" value="Unassembled WGS sequence"/>
</dbReference>
<feature type="domain" description="ELP1 alpha-solenoid" evidence="11">
    <location>
        <begin position="682"/>
        <end position="884"/>
    </location>
</feature>
<dbReference type="InterPro" id="IPR056166">
    <property type="entry name" value="TPR_ELP1"/>
</dbReference>
<dbReference type="Gene3D" id="2.130.10.10">
    <property type="entry name" value="YVTN repeat-like/Quinoprotein amine dehydrogenase"/>
    <property type="match status" value="1"/>
</dbReference>